<evidence type="ECO:0000313" key="2">
    <source>
        <dbReference type="Proteomes" id="UP000035352"/>
    </source>
</evidence>
<evidence type="ECO:0000313" key="1">
    <source>
        <dbReference type="EMBL" id="AKJ27437.1"/>
    </source>
</evidence>
<protein>
    <submittedName>
        <fullName evidence="1">Uncharacterized protein</fullName>
    </submittedName>
</protein>
<name>A0A0G3BDR9_9BURK</name>
<proteinExistence type="predicted"/>
<dbReference type="KEGG" id="pbh:AAW51_0746"/>
<dbReference type="OrthoDB" id="9182641at2"/>
<dbReference type="AlphaFoldDB" id="A0A0G3BDR9"/>
<organism evidence="1 2">
    <name type="scientific">Caldimonas brevitalea</name>
    <dbReference type="NCBI Taxonomy" id="413882"/>
    <lineage>
        <taxon>Bacteria</taxon>
        <taxon>Pseudomonadati</taxon>
        <taxon>Pseudomonadota</taxon>
        <taxon>Betaproteobacteria</taxon>
        <taxon>Burkholderiales</taxon>
        <taxon>Sphaerotilaceae</taxon>
        <taxon>Caldimonas</taxon>
    </lineage>
</organism>
<keyword evidence="2" id="KW-1185">Reference proteome</keyword>
<dbReference type="Proteomes" id="UP000035352">
    <property type="component" value="Chromosome"/>
</dbReference>
<accession>A0A0G3BDR9</accession>
<reference evidence="1 2" key="1">
    <citation type="submission" date="2015-05" db="EMBL/GenBank/DDBJ databases">
        <authorList>
            <person name="Tang B."/>
            <person name="Yu Y."/>
        </authorList>
    </citation>
    <scope>NUCLEOTIDE SEQUENCE [LARGE SCALE GENOMIC DNA]</scope>
    <source>
        <strain evidence="1 2">DSM 7029</strain>
    </source>
</reference>
<dbReference type="EMBL" id="CP011371">
    <property type="protein sequence ID" value="AKJ27437.1"/>
    <property type="molecule type" value="Genomic_DNA"/>
</dbReference>
<gene>
    <name evidence="1" type="ORF">AAW51_0746</name>
</gene>
<sequence length="60" mass="7200">MATNVHRTVQLWRVVFIEDRVYRIRPSAAGPWHPDKGHAERWMHWFAQLGFKVSLESNQR</sequence>
<dbReference type="RefSeq" id="WP_047193537.1">
    <property type="nucleotide sequence ID" value="NZ_CP011371.1"/>
</dbReference>